<keyword evidence="2" id="KW-1185">Reference proteome</keyword>
<dbReference type="Proteomes" id="UP000799437">
    <property type="component" value="Unassembled WGS sequence"/>
</dbReference>
<evidence type="ECO:0000313" key="1">
    <source>
        <dbReference type="EMBL" id="KAF2756433.1"/>
    </source>
</evidence>
<dbReference type="GeneID" id="54489741"/>
<protein>
    <submittedName>
        <fullName evidence="1">Uncharacterized protein</fullName>
    </submittedName>
</protein>
<organism evidence="1 2">
    <name type="scientific">Pseudovirgaria hyperparasitica</name>
    <dbReference type="NCBI Taxonomy" id="470096"/>
    <lineage>
        <taxon>Eukaryota</taxon>
        <taxon>Fungi</taxon>
        <taxon>Dikarya</taxon>
        <taxon>Ascomycota</taxon>
        <taxon>Pezizomycotina</taxon>
        <taxon>Dothideomycetes</taxon>
        <taxon>Dothideomycetes incertae sedis</taxon>
        <taxon>Acrospermales</taxon>
        <taxon>Acrospermaceae</taxon>
        <taxon>Pseudovirgaria</taxon>
    </lineage>
</organism>
<proteinExistence type="predicted"/>
<evidence type="ECO:0000313" key="2">
    <source>
        <dbReference type="Proteomes" id="UP000799437"/>
    </source>
</evidence>
<accession>A0A6A6W1M3</accession>
<reference evidence="1" key="1">
    <citation type="journal article" date="2020" name="Stud. Mycol.">
        <title>101 Dothideomycetes genomes: a test case for predicting lifestyles and emergence of pathogens.</title>
        <authorList>
            <person name="Haridas S."/>
            <person name="Albert R."/>
            <person name="Binder M."/>
            <person name="Bloem J."/>
            <person name="Labutti K."/>
            <person name="Salamov A."/>
            <person name="Andreopoulos B."/>
            <person name="Baker S."/>
            <person name="Barry K."/>
            <person name="Bills G."/>
            <person name="Bluhm B."/>
            <person name="Cannon C."/>
            <person name="Castanera R."/>
            <person name="Culley D."/>
            <person name="Daum C."/>
            <person name="Ezra D."/>
            <person name="Gonzalez J."/>
            <person name="Henrissat B."/>
            <person name="Kuo A."/>
            <person name="Liang C."/>
            <person name="Lipzen A."/>
            <person name="Lutzoni F."/>
            <person name="Magnuson J."/>
            <person name="Mondo S."/>
            <person name="Nolan M."/>
            <person name="Ohm R."/>
            <person name="Pangilinan J."/>
            <person name="Park H.-J."/>
            <person name="Ramirez L."/>
            <person name="Alfaro M."/>
            <person name="Sun H."/>
            <person name="Tritt A."/>
            <person name="Yoshinaga Y."/>
            <person name="Zwiers L.-H."/>
            <person name="Turgeon B."/>
            <person name="Goodwin S."/>
            <person name="Spatafora J."/>
            <person name="Crous P."/>
            <person name="Grigoriev I."/>
        </authorList>
    </citation>
    <scope>NUCLEOTIDE SEQUENCE</scope>
    <source>
        <strain evidence="1">CBS 121739</strain>
    </source>
</reference>
<dbReference type="AlphaFoldDB" id="A0A6A6W1M3"/>
<gene>
    <name evidence="1" type="ORF">EJ05DRAFT_517859</name>
</gene>
<sequence length="159" mass="17496">MTSSQNHIRYVCTTFDIEITPNVLNIAYDDRSGAPASFSGIRNAPPINPHHTDHQVFTTDHLSIMLFVGGGTVVTINDSRGRPSRRRTFNVPPALLGWVETNEGRQGHWLYVNDANRGSFAGMYSFIPPSEFTPDHCSGSSMGHQFAVPAHDIDTLSTP</sequence>
<dbReference type="EMBL" id="ML996575">
    <property type="protein sequence ID" value="KAF2756433.1"/>
    <property type="molecule type" value="Genomic_DNA"/>
</dbReference>
<dbReference type="RefSeq" id="XP_033598884.1">
    <property type="nucleotide sequence ID" value="XM_033748687.1"/>
</dbReference>
<name>A0A6A6W1M3_9PEZI</name>